<dbReference type="RefSeq" id="WP_285737560.1">
    <property type="nucleotide sequence ID" value="NZ_BSSA01000014.1"/>
</dbReference>
<dbReference type="AlphaFoldDB" id="A0A9W6QB21"/>
<dbReference type="SUPFAM" id="SSF48371">
    <property type="entry name" value="ARM repeat"/>
    <property type="match status" value="1"/>
</dbReference>
<name>A0A9W6QB21_9ACTN</name>
<dbReference type="InterPro" id="IPR016024">
    <property type="entry name" value="ARM-type_fold"/>
</dbReference>
<gene>
    <name evidence="1" type="ORF">Kpho02_41130</name>
</gene>
<sequence length="657" mass="68819">MWEGLDAVEWAALEHNYGSAEDVPELLRACAGDDPEAAEDAASELSNSFFHQGGWICSAAPAALPFLLRTAADAGVAPGVREWLLELVGDLAAEAPGVGPGVDLAWWPAWERALPQLLALLDDPLPVIRRRASRALRHCDTPGEQLLPGLLAALAAEDDPALRLDLLLTLGRAARREPAGPHGPEAIGLLRSLLADGDSLQERHGALLALAPEEPELPLWHTELLAAALRDPDASRWAEQGALTRVYHRTTALFAEPGPAAAFVRVLLRDHPDAAHRAAALAQAGGLLAEWHSPTADLLPVLAARLDDPAPEVRRLALDLLACLGPAAVAPQADRIAALLEDGPVADTALWALARAGDPRCVPALRGAPAGFGSSGQYFGLGARGHWPVLPALHEVLALLPGHAQDLMPVVEQELAREGDRTAAHRFGTVLTEWGTASPTAVGRLLELLAEELTWAPAAEALARLGPGVLGADAVARAREMLHARMNRPDGGPDTGADAGAGTAAWACWRLGGDPEAAVAALTAHLDRPAALRMLADLGPDAARCAGQLRVRTADRDAWVGVEAAGALWAATGEAEAVLPALLSALRGLDEGHHLPVMPTAVRQLARIGPAARPAAPLLRAALAGDRRLRSNAAWRGFVEDEELRTAAAEALVAVRG</sequence>
<organism evidence="1 2">
    <name type="scientific">Kitasatospora phosalacinea</name>
    <dbReference type="NCBI Taxonomy" id="2065"/>
    <lineage>
        <taxon>Bacteria</taxon>
        <taxon>Bacillati</taxon>
        <taxon>Actinomycetota</taxon>
        <taxon>Actinomycetes</taxon>
        <taxon>Kitasatosporales</taxon>
        <taxon>Streptomycetaceae</taxon>
        <taxon>Kitasatospora</taxon>
    </lineage>
</organism>
<evidence type="ECO:0000313" key="1">
    <source>
        <dbReference type="EMBL" id="GLW71814.1"/>
    </source>
</evidence>
<dbReference type="EMBL" id="BSSA01000014">
    <property type="protein sequence ID" value="GLW71814.1"/>
    <property type="molecule type" value="Genomic_DNA"/>
</dbReference>
<reference evidence="1" key="1">
    <citation type="submission" date="2023-02" db="EMBL/GenBank/DDBJ databases">
        <title>Kitasatospora phosalacinea NBRC 14627.</title>
        <authorList>
            <person name="Ichikawa N."/>
            <person name="Sato H."/>
            <person name="Tonouchi N."/>
        </authorList>
    </citation>
    <scope>NUCLEOTIDE SEQUENCE</scope>
    <source>
        <strain evidence="1">NBRC 14627</strain>
    </source>
</reference>
<evidence type="ECO:0000313" key="2">
    <source>
        <dbReference type="Proteomes" id="UP001165041"/>
    </source>
</evidence>
<dbReference type="Proteomes" id="UP001165041">
    <property type="component" value="Unassembled WGS sequence"/>
</dbReference>
<dbReference type="Gene3D" id="1.25.10.10">
    <property type="entry name" value="Leucine-rich Repeat Variant"/>
    <property type="match status" value="2"/>
</dbReference>
<proteinExistence type="predicted"/>
<dbReference type="InterPro" id="IPR021133">
    <property type="entry name" value="HEAT_type_2"/>
</dbReference>
<protein>
    <submittedName>
        <fullName evidence="1">Uncharacterized protein</fullName>
    </submittedName>
</protein>
<dbReference type="PROSITE" id="PS50077">
    <property type="entry name" value="HEAT_REPEAT"/>
    <property type="match status" value="1"/>
</dbReference>
<accession>A0A9W6QB21</accession>
<comment type="caution">
    <text evidence="1">The sequence shown here is derived from an EMBL/GenBank/DDBJ whole genome shotgun (WGS) entry which is preliminary data.</text>
</comment>
<dbReference type="InterPro" id="IPR011989">
    <property type="entry name" value="ARM-like"/>
</dbReference>